<dbReference type="GO" id="GO:0016757">
    <property type="term" value="F:glycosyltransferase activity"/>
    <property type="evidence" value="ECO:0007669"/>
    <property type="project" value="UniProtKB-KW"/>
</dbReference>
<evidence type="ECO:0000313" key="4">
    <source>
        <dbReference type="EMBL" id="SDS33344.1"/>
    </source>
</evidence>
<dbReference type="EMBL" id="LT629757">
    <property type="protein sequence ID" value="SDS33344.1"/>
    <property type="molecule type" value="Genomic_DNA"/>
</dbReference>
<dbReference type="Pfam" id="PF13692">
    <property type="entry name" value="Glyco_trans_1_4"/>
    <property type="match status" value="1"/>
</dbReference>
<dbReference type="OrthoDB" id="9802525at2"/>
<dbReference type="STRING" id="642780.SAMN04488570_1649"/>
<organism evidence="4 5">
    <name type="scientific">Nocardioides scoriae</name>
    <dbReference type="NCBI Taxonomy" id="642780"/>
    <lineage>
        <taxon>Bacteria</taxon>
        <taxon>Bacillati</taxon>
        <taxon>Actinomycetota</taxon>
        <taxon>Actinomycetes</taxon>
        <taxon>Propionibacteriales</taxon>
        <taxon>Nocardioidaceae</taxon>
        <taxon>Nocardioides</taxon>
    </lineage>
</organism>
<evidence type="ECO:0000313" key="5">
    <source>
        <dbReference type="Proteomes" id="UP000198859"/>
    </source>
</evidence>
<feature type="domain" description="Glycosyltransferase subfamily 4-like N-terminal" evidence="3">
    <location>
        <begin position="17"/>
        <end position="101"/>
    </location>
</feature>
<keyword evidence="2 4" id="KW-0808">Transferase</keyword>
<dbReference type="InterPro" id="IPR050194">
    <property type="entry name" value="Glycosyltransferase_grp1"/>
</dbReference>
<dbReference type="SUPFAM" id="SSF53756">
    <property type="entry name" value="UDP-Glycosyltransferase/glycogen phosphorylase"/>
    <property type="match status" value="1"/>
</dbReference>
<accession>A0A1H1RC30</accession>
<dbReference type="GO" id="GO:1901137">
    <property type="term" value="P:carbohydrate derivative biosynthetic process"/>
    <property type="evidence" value="ECO:0007669"/>
    <property type="project" value="UniProtKB-ARBA"/>
</dbReference>
<protein>
    <submittedName>
        <fullName evidence="4">Glycosyl transferases group 1</fullName>
    </submittedName>
</protein>
<dbReference type="Pfam" id="PF13439">
    <property type="entry name" value="Glyco_transf_4"/>
    <property type="match status" value="1"/>
</dbReference>
<gene>
    <name evidence="4" type="ORF">SAMN04488570_1649</name>
</gene>
<reference evidence="5" key="1">
    <citation type="submission" date="2016-10" db="EMBL/GenBank/DDBJ databases">
        <authorList>
            <person name="Varghese N."/>
            <person name="Submissions S."/>
        </authorList>
    </citation>
    <scope>NUCLEOTIDE SEQUENCE [LARGE SCALE GENOMIC DNA]</scope>
    <source>
        <strain evidence="5">DSM 22127</strain>
    </source>
</reference>
<dbReference type="Gene3D" id="3.40.50.2000">
    <property type="entry name" value="Glycogen Phosphorylase B"/>
    <property type="match status" value="3"/>
</dbReference>
<keyword evidence="1" id="KW-0328">Glycosyltransferase</keyword>
<dbReference type="PANTHER" id="PTHR45947:SF3">
    <property type="entry name" value="SULFOQUINOVOSYL TRANSFERASE SQD2"/>
    <property type="match status" value="1"/>
</dbReference>
<name>A0A1H1RC30_9ACTN</name>
<dbReference type="AlphaFoldDB" id="A0A1H1RC30"/>
<dbReference type="Proteomes" id="UP000198859">
    <property type="component" value="Chromosome I"/>
</dbReference>
<keyword evidence="5" id="KW-1185">Reference proteome</keyword>
<dbReference type="InterPro" id="IPR028098">
    <property type="entry name" value="Glyco_trans_4-like_N"/>
</dbReference>
<evidence type="ECO:0000259" key="3">
    <source>
        <dbReference type="Pfam" id="PF13439"/>
    </source>
</evidence>
<dbReference type="PANTHER" id="PTHR45947">
    <property type="entry name" value="SULFOQUINOVOSYL TRANSFERASE SQD2"/>
    <property type="match status" value="1"/>
</dbReference>
<sequence length="319" mass="33836">MRIALVTEQFSPADEPAARVTREVTTRLVADGHDVVVFACGRGQATFHGARMFWASRMTPVSAVREAMALSRPDVCHLVDPHRLGMKAAEAAERLGIPTVVLGPRGWAPGVDPADHHPGLRDEALHARWARAHAPDGGQLVAGYFGPLTKRNVLGRLATVARLPGVRLLAVGEGPGAEQLRSAGAKVVPHASGVERARCLATVDVLLQPRKRETCSPVVLEALASGVPVVAYAAGTAADVVRHERTGLLVPTERGGRAFARHVARLAASPDLRHVLSTGARESVADRTWDQAVRELVDVHYAAALPATTSGQLAAQRLP</sequence>
<evidence type="ECO:0000256" key="2">
    <source>
        <dbReference type="ARBA" id="ARBA00022679"/>
    </source>
</evidence>
<evidence type="ECO:0000256" key="1">
    <source>
        <dbReference type="ARBA" id="ARBA00022676"/>
    </source>
</evidence>
<dbReference type="RefSeq" id="WP_091728275.1">
    <property type="nucleotide sequence ID" value="NZ_LT629757.1"/>
</dbReference>
<proteinExistence type="predicted"/>